<organism evidence="1 2">
    <name type="scientific">Phytophthora nicotianae P10297</name>
    <dbReference type="NCBI Taxonomy" id="1317064"/>
    <lineage>
        <taxon>Eukaryota</taxon>
        <taxon>Sar</taxon>
        <taxon>Stramenopiles</taxon>
        <taxon>Oomycota</taxon>
        <taxon>Peronosporomycetes</taxon>
        <taxon>Peronosporales</taxon>
        <taxon>Peronosporaceae</taxon>
        <taxon>Phytophthora</taxon>
    </lineage>
</organism>
<dbReference type="OrthoDB" id="143749at2759"/>
<gene>
    <name evidence="1" type="ORF">F442_20943</name>
</gene>
<dbReference type="InterPro" id="IPR052050">
    <property type="entry name" value="SecEffector_AnkRepeat"/>
</dbReference>
<dbReference type="InterPro" id="IPR002110">
    <property type="entry name" value="Ankyrin_rpt"/>
</dbReference>
<dbReference type="PANTHER" id="PTHR46586">
    <property type="entry name" value="ANKYRIN REPEAT-CONTAINING PROTEIN"/>
    <property type="match status" value="1"/>
</dbReference>
<proteinExistence type="predicted"/>
<dbReference type="Proteomes" id="UP000018948">
    <property type="component" value="Unassembled WGS sequence"/>
</dbReference>
<evidence type="ECO:0000313" key="1">
    <source>
        <dbReference type="EMBL" id="ETP29982.1"/>
    </source>
</evidence>
<comment type="caution">
    <text evidence="1">The sequence shown here is derived from an EMBL/GenBank/DDBJ whole genome shotgun (WGS) entry which is preliminary data.</text>
</comment>
<dbReference type="Pfam" id="PF12796">
    <property type="entry name" value="Ank_2"/>
    <property type="match status" value="2"/>
</dbReference>
<evidence type="ECO:0000313" key="2">
    <source>
        <dbReference type="Proteomes" id="UP000018948"/>
    </source>
</evidence>
<dbReference type="EMBL" id="ANIY01004353">
    <property type="protein sequence ID" value="ETP29982.1"/>
    <property type="molecule type" value="Genomic_DNA"/>
</dbReference>
<name>W2Y5H2_PHYNI</name>
<dbReference type="AlphaFoldDB" id="W2Y5H2"/>
<dbReference type="Gene3D" id="1.25.40.20">
    <property type="entry name" value="Ankyrin repeat-containing domain"/>
    <property type="match status" value="3"/>
</dbReference>
<dbReference type="SMART" id="SM00248">
    <property type="entry name" value="ANK"/>
    <property type="match status" value="6"/>
</dbReference>
<dbReference type="PANTHER" id="PTHR46586:SF3">
    <property type="entry name" value="ANKYRIN REPEAT-CONTAINING PROTEIN"/>
    <property type="match status" value="1"/>
</dbReference>
<accession>W2Y5H2</accession>
<dbReference type="SUPFAM" id="SSF48403">
    <property type="entry name" value="Ankyrin repeat"/>
    <property type="match status" value="2"/>
</dbReference>
<protein>
    <submittedName>
        <fullName evidence="1">Uncharacterized protein</fullName>
    </submittedName>
</protein>
<dbReference type="InterPro" id="IPR036770">
    <property type="entry name" value="Ankyrin_rpt-contain_sf"/>
</dbReference>
<sequence>MTGTVATVSCVLRRQASADSLQDVGQLISDFLGPDPNLSLSEACAFRSRPLLNWIWRVSCESTASRTSQWTLNNYLRSDPKYYQWQFQKAAIVAASNGHLDVLKWLFEHFSGCWTPVMVPEAAAKNGDVAMLQFLLQHDAGRAFKYKRVEIPLESATSFETRPQLQKNWKGPGNVVYWGGRCIAFAMRGNNFEAAKWIYQYSPHSYSGEDIMLMIQWALTAGNFELAEVFLPRGRKLLGFAVGCPHLDVLKMVIEAGILRFDEAGAAETVELLVPHGRLVFSSSTHLLDLGEMGTGNREDVEHDHFLCIAAEEGHVDVMQYLFDQGADDQYPDSLLRAVRKGQLNAVKWLLEHHLYTELREGEHVIEEAARNGRLEILKLLHGLDSSVGKKPLARSVETSEWWSRSCYTLDVAASNGHLDIVQWLHLIRPKTCSSNAMDDAAANGQLEVVKWLHANRSEGCTKSAMDVAASNGHLDVVQWLTFNTRVGCSTLAMDLAARNGHLDVLKWLRKNSSKGCTANAFENAIEHSHVRVACWLRKHFQFDVPKTMTIHPPNQFDMVLFLFSHFPETFEIGNSARPRLVIVSGPNDEIVPRWVQANEPGITLHAL</sequence>
<reference evidence="1 2" key="1">
    <citation type="submission" date="2013-11" db="EMBL/GenBank/DDBJ databases">
        <title>The Genome Sequence of Phytophthora parasitica P10297.</title>
        <authorList>
            <consortium name="The Broad Institute Genomics Platform"/>
            <person name="Russ C."/>
            <person name="Tyler B."/>
            <person name="Panabieres F."/>
            <person name="Shan W."/>
            <person name="Tripathy S."/>
            <person name="Grunwald N."/>
            <person name="Machado M."/>
            <person name="Johnson C.S."/>
            <person name="Walker B."/>
            <person name="Young S.K."/>
            <person name="Zeng Q."/>
            <person name="Gargeya S."/>
            <person name="Fitzgerald M."/>
            <person name="Haas B."/>
            <person name="Abouelleil A."/>
            <person name="Allen A.W."/>
            <person name="Alvarado L."/>
            <person name="Arachchi H.M."/>
            <person name="Berlin A.M."/>
            <person name="Chapman S.B."/>
            <person name="Gainer-Dewar J."/>
            <person name="Goldberg J."/>
            <person name="Griggs A."/>
            <person name="Gujja S."/>
            <person name="Hansen M."/>
            <person name="Howarth C."/>
            <person name="Imamovic A."/>
            <person name="Ireland A."/>
            <person name="Larimer J."/>
            <person name="McCowan C."/>
            <person name="Murphy C."/>
            <person name="Pearson M."/>
            <person name="Poon T.W."/>
            <person name="Priest M."/>
            <person name="Roberts A."/>
            <person name="Saif S."/>
            <person name="Shea T."/>
            <person name="Sisk P."/>
            <person name="Sykes S."/>
            <person name="Wortman J."/>
            <person name="Nusbaum C."/>
            <person name="Birren B."/>
        </authorList>
    </citation>
    <scope>NUCLEOTIDE SEQUENCE [LARGE SCALE GENOMIC DNA]</scope>
    <source>
        <strain evidence="1 2">P10297</strain>
    </source>
</reference>